<comment type="caution">
    <text evidence="3">The sequence shown here is derived from an EMBL/GenBank/DDBJ whole genome shotgun (WGS) entry which is preliminary data.</text>
</comment>
<keyword evidence="4" id="KW-1185">Reference proteome</keyword>
<dbReference type="EMBL" id="JBHTAI010000015">
    <property type="protein sequence ID" value="MFC7151300.1"/>
    <property type="molecule type" value="Genomic_DNA"/>
</dbReference>
<sequence>MRRAYARIAWGLGFALIDFTINSFDLFPDVIGYGLLAAGLSKLGPRNGRYRLARNAAVVQLVLSVLALLGWTQPGFSLTGGGTPSVNMLGLSAATLVVELTMLYGLCEGIRLDALKRGRNRLARLARLRWHFAFAAGAAMLFLLPFQMNRSLREMLPIALALAVCTIVSELLVLGLARQAGREIAGNPGGGGGGTDEDAGSAIDMRV</sequence>
<gene>
    <name evidence="3" type="ORF">ACFQMJ_22415</name>
</gene>
<protein>
    <submittedName>
        <fullName evidence="3">Uncharacterized protein</fullName>
    </submittedName>
</protein>
<evidence type="ECO:0000256" key="2">
    <source>
        <dbReference type="SAM" id="Phobius"/>
    </source>
</evidence>
<feature type="transmembrane region" description="Helical" evidence="2">
    <location>
        <begin position="158"/>
        <end position="177"/>
    </location>
</feature>
<keyword evidence="2" id="KW-0812">Transmembrane</keyword>
<feature type="transmembrane region" description="Helical" evidence="2">
    <location>
        <begin position="52"/>
        <end position="73"/>
    </location>
</feature>
<feature type="transmembrane region" description="Helical" evidence="2">
    <location>
        <begin position="85"/>
        <end position="107"/>
    </location>
</feature>
<reference evidence="4" key="1">
    <citation type="journal article" date="2019" name="Int. J. Syst. Evol. Microbiol.">
        <title>The Global Catalogue of Microorganisms (GCM) 10K type strain sequencing project: providing services to taxonomists for standard genome sequencing and annotation.</title>
        <authorList>
            <consortium name="The Broad Institute Genomics Platform"/>
            <consortium name="The Broad Institute Genome Sequencing Center for Infectious Disease"/>
            <person name="Wu L."/>
            <person name="Ma J."/>
        </authorList>
    </citation>
    <scope>NUCLEOTIDE SEQUENCE [LARGE SCALE GENOMIC DNA]</scope>
    <source>
        <strain evidence="4">KCTC 12907</strain>
    </source>
</reference>
<keyword evidence="2" id="KW-1133">Transmembrane helix</keyword>
<proteinExistence type="predicted"/>
<feature type="region of interest" description="Disordered" evidence="1">
    <location>
        <begin position="185"/>
        <end position="207"/>
    </location>
</feature>
<keyword evidence="2" id="KW-0472">Membrane</keyword>
<evidence type="ECO:0000313" key="4">
    <source>
        <dbReference type="Proteomes" id="UP001596378"/>
    </source>
</evidence>
<name>A0ABW2FK06_9BACL</name>
<dbReference type="Proteomes" id="UP001596378">
    <property type="component" value="Unassembled WGS sequence"/>
</dbReference>
<accession>A0ABW2FK06</accession>
<evidence type="ECO:0000256" key="1">
    <source>
        <dbReference type="SAM" id="MobiDB-lite"/>
    </source>
</evidence>
<evidence type="ECO:0000313" key="3">
    <source>
        <dbReference type="EMBL" id="MFC7151300.1"/>
    </source>
</evidence>
<dbReference type="RefSeq" id="WP_378047812.1">
    <property type="nucleotide sequence ID" value="NZ_JBHMDN010000015.1"/>
</dbReference>
<organism evidence="3 4">
    <name type="scientific">Cohnella cellulosilytica</name>
    <dbReference type="NCBI Taxonomy" id="986710"/>
    <lineage>
        <taxon>Bacteria</taxon>
        <taxon>Bacillati</taxon>
        <taxon>Bacillota</taxon>
        <taxon>Bacilli</taxon>
        <taxon>Bacillales</taxon>
        <taxon>Paenibacillaceae</taxon>
        <taxon>Cohnella</taxon>
    </lineage>
</organism>
<feature type="transmembrane region" description="Helical" evidence="2">
    <location>
        <begin position="128"/>
        <end position="146"/>
    </location>
</feature>